<dbReference type="SMART" id="SM00448">
    <property type="entry name" value="REC"/>
    <property type="match status" value="1"/>
</dbReference>
<sequence length="119" mass="13110">MSTNLGTDDRGSLLPDSKTIRVLHVEDDRDFANLVAAFLTSDRDRFCVDTETDPKQALSALQDADHEFDCVVSDYDMPGLNGLDVLQRIRDEYPNLPFILFTGKGSEEIASEAITAGVT</sequence>
<protein>
    <submittedName>
        <fullName evidence="4">Response regulator</fullName>
    </submittedName>
</protein>
<dbReference type="InterPro" id="IPR001789">
    <property type="entry name" value="Sig_transdc_resp-reg_receiver"/>
</dbReference>
<proteinExistence type="predicted"/>
<dbReference type="Proteomes" id="UP001596333">
    <property type="component" value="Unassembled WGS sequence"/>
</dbReference>
<dbReference type="PROSITE" id="PS50110">
    <property type="entry name" value="RESPONSE_REGULATORY"/>
    <property type="match status" value="1"/>
</dbReference>
<dbReference type="InterPro" id="IPR011006">
    <property type="entry name" value="CheY-like_superfamily"/>
</dbReference>
<dbReference type="Gene3D" id="3.40.50.2300">
    <property type="match status" value="1"/>
</dbReference>
<reference evidence="4 5" key="1">
    <citation type="journal article" date="2019" name="Int. J. Syst. Evol. Microbiol.">
        <title>The Global Catalogue of Microorganisms (GCM) 10K type strain sequencing project: providing services to taxonomists for standard genome sequencing and annotation.</title>
        <authorList>
            <consortium name="The Broad Institute Genomics Platform"/>
            <consortium name="The Broad Institute Genome Sequencing Center for Infectious Disease"/>
            <person name="Wu L."/>
            <person name="Ma J."/>
        </authorList>
    </citation>
    <scope>NUCLEOTIDE SEQUENCE [LARGE SCALE GENOMIC DNA]</scope>
    <source>
        <strain evidence="4 5">Y73</strain>
    </source>
</reference>
<evidence type="ECO:0000256" key="2">
    <source>
        <dbReference type="PROSITE-ProRule" id="PRU00169"/>
    </source>
</evidence>
<keyword evidence="5" id="KW-1185">Reference proteome</keyword>
<dbReference type="AlphaFoldDB" id="A0ABD5UMA5"/>
<evidence type="ECO:0000313" key="4">
    <source>
        <dbReference type="EMBL" id="MFC6890333.1"/>
    </source>
</evidence>
<dbReference type="EMBL" id="JBHSXI010000022">
    <property type="protein sequence ID" value="MFC6890333.1"/>
    <property type="molecule type" value="Genomic_DNA"/>
</dbReference>
<evidence type="ECO:0000313" key="5">
    <source>
        <dbReference type="Proteomes" id="UP001596333"/>
    </source>
</evidence>
<feature type="non-terminal residue" evidence="4">
    <location>
        <position position="119"/>
    </location>
</feature>
<dbReference type="InterPro" id="IPR050595">
    <property type="entry name" value="Bact_response_regulator"/>
</dbReference>
<dbReference type="PANTHER" id="PTHR44591">
    <property type="entry name" value="STRESS RESPONSE REGULATOR PROTEIN 1"/>
    <property type="match status" value="1"/>
</dbReference>
<dbReference type="CDD" id="cd00156">
    <property type="entry name" value="REC"/>
    <property type="match status" value="1"/>
</dbReference>
<comment type="caution">
    <text evidence="4">The sequence shown here is derived from an EMBL/GenBank/DDBJ whole genome shotgun (WGS) entry which is preliminary data.</text>
</comment>
<feature type="modified residue" description="4-aspartylphosphate" evidence="2">
    <location>
        <position position="74"/>
    </location>
</feature>
<feature type="domain" description="Response regulatory" evidence="3">
    <location>
        <begin position="21"/>
        <end position="119"/>
    </location>
</feature>
<gene>
    <name evidence="4" type="ORF">ACFQEY_15145</name>
</gene>
<organism evidence="4 5">
    <name type="scientific">Halorubrum trueperi</name>
    <dbReference type="NCBI Taxonomy" id="2004704"/>
    <lineage>
        <taxon>Archaea</taxon>
        <taxon>Methanobacteriati</taxon>
        <taxon>Methanobacteriota</taxon>
        <taxon>Stenosarchaea group</taxon>
        <taxon>Halobacteria</taxon>
        <taxon>Halobacteriales</taxon>
        <taxon>Haloferacaceae</taxon>
        <taxon>Halorubrum</taxon>
    </lineage>
</organism>
<accession>A0ABD5UMA5</accession>
<evidence type="ECO:0000259" key="3">
    <source>
        <dbReference type="PROSITE" id="PS50110"/>
    </source>
</evidence>
<dbReference type="PANTHER" id="PTHR44591:SF3">
    <property type="entry name" value="RESPONSE REGULATORY DOMAIN-CONTAINING PROTEIN"/>
    <property type="match status" value="1"/>
</dbReference>
<evidence type="ECO:0000256" key="1">
    <source>
        <dbReference type="ARBA" id="ARBA00022553"/>
    </source>
</evidence>
<dbReference type="SUPFAM" id="SSF52172">
    <property type="entry name" value="CheY-like"/>
    <property type="match status" value="1"/>
</dbReference>
<keyword evidence="1 2" id="KW-0597">Phosphoprotein</keyword>
<dbReference type="Pfam" id="PF00072">
    <property type="entry name" value="Response_reg"/>
    <property type="match status" value="1"/>
</dbReference>
<name>A0ABD5UMA5_9EURY</name>